<accession>A4RS21</accession>
<dbReference type="HOGENOM" id="CLU_1317336_0_0_1"/>
<dbReference type="AlphaFoldDB" id="A4RS21"/>
<sequence>MRATPRARGASKRDDADARRSTRATRARRLVVFRRGAYKGLKEKPPFRTTWDVPCERLDVKLGHRDGTASRFGSIVTVSCDVEPVGAHGFFLAAAIRGAVDCACASCGVVFAHALPEHRDDGDDDDDVVVVDAPCAFTAWLDPDFVSTADGASSASGDAEVFPFPPSRDAVDLTDLVVDTIDAFGVPDECVCDACRAAEPRAWSTERAM</sequence>
<dbReference type="Gramene" id="ABO93956">
    <property type="protein sequence ID" value="ABO93956"/>
    <property type="gene ID" value="OSTLU_29216"/>
</dbReference>
<dbReference type="KEGG" id="olu:OSTLU_29216"/>
<dbReference type="Proteomes" id="UP000001568">
    <property type="component" value="Chromosome 1"/>
</dbReference>
<reference evidence="2 3" key="1">
    <citation type="journal article" date="2007" name="Proc. Natl. Acad. Sci. U.S.A.">
        <title>The tiny eukaryote Ostreococcus provides genomic insights into the paradox of plankton speciation.</title>
        <authorList>
            <person name="Palenik B."/>
            <person name="Grimwood J."/>
            <person name="Aerts A."/>
            <person name="Rouze P."/>
            <person name="Salamov A."/>
            <person name="Putnam N."/>
            <person name="Dupont C."/>
            <person name="Jorgensen R."/>
            <person name="Derelle E."/>
            <person name="Rombauts S."/>
            <person name="Zhou K."/>
            <person name="Otillar R."/>
            <person name="Merchant S.S."/>
            <person name="Podell S."/>
            <person name="Gaasterland T."/>
            <person name="Napoli C."/>
            <person name="Gendler K."/>
            <person name="Manuell A."/>
            <person name="Tai V."/>
            <person name="Vallon O."/>
            <person name="Piganeau G."/>
            <person name="Jancek S."/>
            <person name="Heijde M."/>
            <person name="Jabbari K."/>
            <person name="Bowler C."/>
            <person name="Lohr M."/>
            <person name="Robbens S."/>
            <person name="Werner G."/>
            <person name="Dubchak I."/>
            <person name="Pazour G.J."/>
            <person name="Ren Q."/>
            <person name="Paulsen I."/>
            <person name="Delwiche C."/>
            <person name="Schmutz J."/>
            <person name="Rokhsar D."/>
            <person name="Van de Peer Y."/>
            <person name="Moreau H."/>
            <person name="Grigoriev I.V."/>
        </authorList>
    </citation>
    <scope>NUCLEOTIDE SEQUENCE [LARGE SCALE GENOMIC DNA]</scope>
    <source>
        <strain evidence="2 3">CCE9901</strain>
    </source>
</reference>
<dbReference type="RefSeq" id="XP_001415664.1">
    <property type="nucleotide sequence ID" value="XM_001415627.1"/>
</dbReference>
<name>A4RS21_OSTLU</name>
<gene>
    <name evidence="2" type="ORF">OSTLU_29216</name>
</gene>
<evidence type="ECO:0000313" key="3">
    <source>
        <dbReference type="Proteomes" id="UP000001568"/>
    </source>
</evidence>
<evidence type="ECO:0000256" key="1">
    <source>
        <dbReference type="SAM" id="MobiDB-lite"/>
    </source>
</evidence>
<proteinExistence type="predicted"/>
<keyword evidence="3" id="KW-1185">Reference proteome</keyword>
<feature type="region of interest" description="Disordered" evidence="1">
    <location>
        <begin position="1"/>
        <end position="23"/>
    </location>
</feature>
<dbReference type="OrthoDB" id="10634469at2759"/>
<dbReference type="EMBL" id="CP000581">
    <property type="protein sequence ID" value="ABO93956.1"/>
    <property type="molecule type" value="Genomic_DNA"/>
</dbReference>
<evidence type="ECO:0000313" key="2">
    <source>
        <dbReference type="EMBL" id="ABO93956.1"/>
    </source>
</evidence>
<feature type="compositionally biased region" description="Basic and acidic residues" evidence="1">
    <location>
        <begin position="11"/>
        <end position="20"/>
    </location>
</feature>
<dbReference type="GeneID" id="4999603"/>
<organism evidence="2 3">
    <name type="scientific">Ostreococcus lucimarinus (strain CCE9901)</name>
    <dbReference type="NCBI Taxonomy" id="436017"/>
    <lineage>
        <taxon>Eukaryota</taxon>
        <taxon>Viridiplantae</taxon>
        <taxon>Chlorophyta</taxon>
        <taxon>Mamiellophyceae</taxon>
        <taxon>Mamiellales</taxon>
        <taxon>Bathycoccaceae</taxon>
        <taxon>Ostreococcus</taxon>
    </lineage>
</organism>
<protein>
    <submittedName>
        <fullName evidence="2">Uncharacterized protein</fullName>
    </submittedName>
</protein>